<dbReference type="AlphaFoldDB" id="A0A2Z6TP91"/>
<comment type="caution">
    <text evidence="1">The sequence shown here is derived from an EMBL/GenBank/DDBJ whole genome shotgun (WGS) entry which is preliminary data.</text>
</comment>
<organism evidence="1 2">
    <name type="scientific">Lactobacillus rodentium</name>
    <dbReference type="NCBI Taxonomy" id="947835"/>
    <lineage>
        <taxon>Bacteria</taxon>
        <taxon>Bacillati</taxon>
        <taxon>Bacillota</taxon>
        <taxon>Bacilli</taxon>
        <taxon>Lactobacillales</taxon>
        <taxon>Lactobacillaceae</taxon>
        <taxon>Lactobacillus</taxon>
    </lineage>
</organism>
<evidence type="ECO:0000313" key="1">
    <source>
        <dbReference type="EMBL" id="GBG04587.1"/>
    </source>
</evidence>
<dbReference type="RefSeq" id="WP_245953324.1">
    <property type="nucleotide sequence ID" value="NZ_BFBY01000003.1"/>
</dbReference>
<protein>
    <submittedName>
        <fullName evidence="1">Competence protein ComGF</fullName>
    </submittedName>
</protein>
<evidence type="ECO:0000313" key="2">
    <source>
        <dbReference type="Proteomes" id="UP000257317"/>
    </source>
</evidence>
<accession>A0A2Z6TP91</accession>
<dbReference type="Proteomes" id="UP000257317">
    <property type="component" value="Unassembled WGS sequence"/>
</dbReference>
<sequence length="67" mass="7415">MKVKGFLLLEATMGLVIACLSISLLSSTVGQEKKIEQKIELKVDHKLATQIKKSTGVKSIKIHDKCY</sequence>
<keyword evidence="2" id="KW-1185">Reference proteome</keyword>
<name>A0A2Z6TP91_9LACO</name>
<reference evidence="2" key="1">
    <citation type="submission" date="2018-03" db="EMBL/GenBank/DDBJ databases">
        <title>New taxa in the Lactobacillus gasseri group.</title>
        <authorList>
            <person name="Tanizawa Y."/>
            <person name="Tohno M."/>
            <person name="Endo A."/>
            <person name="Arita M."/>
        </authorList>
    </citation>
    <scope>NUCLEOTIDE SEQUENCE [LARGE SCALE GENOMIC DNA]</scope>
    <source>
        <strain evidence="2">DSM 24759</strain>
    </source>
</reference>
<proteinExistence type="predicted"/>
<dbReference type="EMBL" id="BFBY01000003">
    <property type="protein sequence ID" value="GBG04587.1"/>
    <property type="molecule type" value="Genomic_DNA"/>
</dbReference>
<gene>
    <name evidence="1" type="primary">comGF</name>
    <name evidence="1" type="ORF">LrDSM24759_05010</name>
</gene>